<sequence length="217" mass="24161">MTTPELLGFQITHRAMRGETRRLAVLATELAEGRQTADVARAAAVGAYVTRLCAGIHHHHVSEDEVLWPVIERSAGAEVDLRDLSDDHSELDPLLAEVVGQAATFASTVSTGDASRLAALLTRLADMLDEHIEEEERLLFPIIMKYVSVADWEKVEKAVRKGGDIRTELPRIEEYARPEELVRLRRMAGPVLTVLLSLLRGGHRRRRRMIYGPLADG</sequence>
<dbReference type="InterPro" id="IPR012312">
    <property type="entry name" value="Hemerythrin-like"/>
</dbReference>
<protein>
    <submittedName>
        <fullName evidence="2">Hemerythrin domain-containing protein</fullName>
    </submittedName>
</protein>
<organism evidence="2 3">
    <name type="scientific">Streptosporangium jomthongense</name>
    <dbReference type="NCBI Taxonomy" id="1193683"/>
    <lineage>
        <taxon>Bacteria</taxon>
        <taxon>Bacillati</taxon>
        <taxon>Actinomycetota</taxon>
        <taxon>Actinomycetes</taxon>
        <taxon>Streptosporangiales</taxon>
        <taxon>Streptosporangiaceae</taxon>
        <taxon>Streptosporangium</taxon>
    </lineage>
</organism>
<dbReference type="Pfam" id="PF01814">
    <property type="entry name" value="Hemerythrin"/>
    <property type="match status" value="1"/>
</dbReference>
<evidence type="ECO:0000259" key="1">
    <source>
        <dbReference type="Pfam" id="PF01814"/>
    </source>
</evidence>
<dbReference type="RefSeq" id="WP_386192246.1">
    <property type="nucleotide sequence ID" value="NZ_JBHSBC010000023.1"/>
</dbReference>
<dbReference type="CDD" id="cd12108">
    <property type="entry name" value="Hr-like"/>
    <property type="match status" value="1"/>
</dbReference>
<feature type="domain" description="Hemerythrin-like" evidence="1">
    <location>
        <begin position="13"/>
        <end position="142"/>
    </location>
</feature>
<dbReference type="Gene3D" id="1.20.120.520">
    <property type="entry name" value="nmb1532 protein domain like"/>
    <property type="match status" value="1"/>
</dbReference>
<name>A0ABV8F3I6_9ACTN</name>
<accession>A0ABV8F3I6</accession>
<gene>
    <name evidence="2" type="ORF">ACFOYY_24085</name>
</gene>
<comment type="caution">
    <text evidence="2">The sequence shown here is derived from an EMBL/GenBank/DDBJ whole genome shotgun (WGS) entry which is preliminary data.</text>
</comment>
<evidence type="ECO:0000313" key="2">
    <source>
        <dbReference type="EMBL" id="MFC3983232.1"/>
    </source>
</evidence>
<reference evidence="3" key="1">
    <citation type="journal article" date="2019" name="Int. J. Syst. Evol. Microbiol.">
        <title>The Global Catalogue of Microorganisms (GCM) 10K type strain sequencing project: providing services to taxonomists for standard genome sequencing and annotation.</title>
        <authorList>
            <consortium name="The Broad Institute Genomics Platform"/>
            <consortium name="The Broad Institute Genome Sequencing Center for Infectious Disease"/>
            <person name="Wu L."/>
            <person name="Ma J."/>
        </authorList>
    </citation>
    <scope>NUCLEOTIDE SEQUENCE [LARGE SCALE GENOMIC DNA]</scope>
    <source>
        <strain evidence="3">TBRC 7912</strain>
    </source>
</reference>
<evidence type="ECO:0000313" key="3">
    <source>
        <dbReference type="Proteomes" id="UP001595698"/>
    </source>
</evidence>
<proteinExistence type="predicted"/>
<dbReference type="EMBL" id="JBHSBC010000023">
    <property type="protein sequence ID" value="MFC3983232.1"/>
    <property type="molecule type" value="Genomic_DNA"/>
</dbReference>
<dbReference type="Proteomes" id="UP001595698">
    <property type="component" value="Unassembled WGS sequence"/>
</dbReference>
<keyword evidence="3" id="KW-1185">Reference proteome</keyword>